<dbReference type="InterPro" id="IPR036770">
    <property type="entry name" value="Ankyrin_rpt-contain_sf"/>
</dbReference>
<feature type="repeat" description="ANK" evidence="3">
    <location>
        <begin position="68"/>
        <end position="100"/>
    </location>
</feature>
<accession>A0A3P8VVK7</accession>
<dbReference type="Gene3D" id="1.25.40.20">
    <property type="entry name" value="Ankyrin repeat-containing domain"/>
    <property type="match status" value="1"/>
</dbReference>
<dbReference type="InterPro" id="IPR050776">
    <property type="entry name" value="Ank_Repeat/CDKN_Inhibitor"/>
</dbReference>
<reference evidence="4" key="3">
    <citation type="submission" date="2025-09" db="UniProtKB">
        <authorList>
            <consortium name="Ensembl"/>
        </authorList>
    </citation>
    <scope>IDENTIFICATION</scope>
</reference>
<dbReference type="InterPro" id="IPR002110">
    <property type="entry name" value="Ankyrin_rpt"/>
</dbReference>
<name>A0A3P8VVK7_CYNSE</name>
<dbReference type="Pfam" id="PF12796">
    <property type="entry name" value="Ank_2"/>
    <property type="match status" value="1"/>
</dbReference>
<evidence type="ECO:0000256" key="3">
    <source>
        <dbReference type="PROSITE-ProRule" id="PRU00023"/>
    </source>
</evidence>
<sequence length="178" mass="20269">MSELHQAAAAGDYEKVEELLKQMTCSPNEKDDEWSNKTPLHWAAAIGYTKMVKLLIDNGARPCLRTTHGWTAAHYAAEAGHLEVLQLLHSLHAPMDKKDSSGDRPLRLAEIYGHQRCIQFLKKAVIQGQEYRLGAAKKGVFLDDIDYDWDGSDSEDERDWDKDMRPRLQERVQDTCAM</sequence>
<dbReference type="InParanoid" id="A0A3P8VVK7"/>
<protein>
    <submittedName>
        <fullName evidence="4">Ankyrin repeat domain 66</fullName>
    </submittedName>
</protein>
<dbReference type="PROSITE" id="PS50088">
    <property type="entry name" value="ANK_REPEAT"/>
    <property type="match status" value="2"/>
</dbReference>
<keyword evidence="2 3" id="KW-0040">ANK repeat</keyword>
<dbReference type="OMA" id="QKGYVEC"/>
<dbReference type="Proteomes" id="UP000265120">
    <property type="component" value="Chromosome 9"/>
</dbReference>
<organism evidence="4 5">
    <name type="scientific">Cynoglossus semilaevis</name>
    <name type="common">Tongue sole</name>
    <dbReference type="NCBI Taxonomy" id="244447"/>
    <lineage>
        <taxon>Eukaryota</taxon>
        <taxon>Metazoa</taxon>
        <taxon>Chordata</taxon>
        <taxon>Craniata</taxon>
        <taxon>Vertebrata</taxon>
        <taxon>Euteleostomi</taxon>
        <taxon>Actinopterygii</taxon>
        <taxon>Neopterygii</taxon>
        <taxon>Teleostei</taxon>
        <taxon>Neoteleostei</taxon>
        <taxon>Acanthomorphata</taxon>
        <taxon>Carangaria</taxon>
        <taxon>Pleuronectiformes</taxon>
        <taxon>Pleuronectoidei</taxon>
        <taxon>Cynoglossidae</taxon>
        <taxon>Cynoglossinae</taxon>
        <taxon>Cynoglossus</taxon>
    </lineage>
</organism>
<evidence type="ECO:0000256" key="2">
    <source>
        <dbReference type="ARBA" id="ARBA00023043"/>
    </source>
</evidence>
<dbReference type="Ensembl" id="ENSCSET00000017572.1">
    <property type="protein sequence ID" value="ENSCSEP00000017356.1"/>
    <property type="gene ID" value="ENSCSEG00000011142.1"/>
</dbReference>
<reference evidence="4 5" key="1">
    <citation type="journal article" date="2014" name="Nat. Genet.">
        <title>Whole-genome sequence of a flatfish provides insights into ZW sex chromosome evolution and adaptation to a benthic lifestyle.</title>
        <authorList>
            <person name="Chen S."/>
            <person name="Zhang G."/>
            <person name="Shao C."/>
            <person name="Huang Q."/>
            <person name="Liu G."/>
            <person name="Zhang P."/>
            <person name="Song W."/>
            <person name="An N."/>
            <person name="Chalopin D."/>
            <person name="Volff J.N."/>
            <person name="Hong Y."/>
            <person name="Li Q."/>
            <person name="Sha Z."/>
            <person name="Zhou H."/>
            <person name="Xie M."/>
            <person name="Yu Q."/>
            <person name="Liu Y."/>
            <person name="Xiang H."/>
            <person name="Wang N."/>
            <person name="Wu K."/>
            <person name="Yang C."/>
            <person name="Zhou Q."/>
            <person name="Liao X."/>
            <person name="Yang L."/>
            <person name="Hu Q."/>
            <person name="Zhang J."/>
            <person name="Meng L."/>
            <person name="Jin L."/>
            <person name="Tian Y."/>
            <person name="Lian J."/>
            <person name="Yang J."/>
            <person name="Miao G."/>
            <person name="Liu S."/>
            <person name="Liang Z."/>
            <person name="Yan F."/>
            <person name="Li Y."/>
            <person name="Sun B."/>
            <person name="Zhang H."/>
            <person name="Zhang J."/>
            <person name="Zhu Y."/>
            <person name="Du M."/>
            <person name="Zhao Y."/>
            <person name="Schartl M."/>
            <person name="Tang Q."/>
            <person name="Wang J."/>
        </authorList>
    </citation>
    <scope>NUCLEOTIDE SEQUENCE</scope>
</reference>
<feature type="repeat" description="ANK" evidence="3">
    <location>
        <begin position="35"/>
        <end position="67"/>
    </location>
</feature>
<dbReference type="SUPFAM" id="SSF48403">
    <property type="entry name" value="Ankyrin repeat"/>
    <property type="match status" value="1"/>
</dbReference>
<dbReference type="PANTHER" id="PTHR24201">
    <property type="entry name" value="ANK_REP_REGION DOMAIN-CONTAINING PROTEIN"/>
    <property type="match status" value="1"/>
</dbReference>
<keyword evidence="5" id="KW-1185">Reference proteome</keyword>
<evidence type="ECO:0000313" key="5">
    <source>
        <dbReference type="Proteomes" id="UP000265120"/>
    </source>
</evidence>
<dbReference type="AlphaFoldDB" id="A0A3P8VVK7"/>
<reference evidence="4" key="2">
    <citation type="submission" date="2025-08" db="UniProtKB">
        <authorList>
            <consortium name="Ensembl"/>
        </authorList>
    </citation>
    <scope>IDENTIFICATION</scope>
</reference>
<dbReference type="PANTHER" id="PTHR24201:SF15">
    <property type="entry name" value="ANKYRIN REPEAT DOMAIN-CONTAINING PROTEIN 66"/>
    <property type="match status" value="1"/>
</dbReference>
<dbReference type="GeneTree" id="ENSGT00610000086772"/>
<proteinExistence type="predicted"/>
<evidence type="ECO:0000313" key="4">
    <source>
        <dbReference type="Ensembl" id="ENSCSEP00000017356.1"/>
    </source>
</evidence>
<evidence type="ECO:0000256" key="1">
    <source>
        <dbReference type="ARBA" id="ARBA00022737"/>
    </source>
</evidence>
<keyword evidence="1" id="KW-0677">Repeat</keyword>
<dbReference type="STRING" id="244447.ENSCSEP00000017356"/>
<dbReference type="PROSITE" id="PS50297">
    <property type="entry name" value="ANK_REP_REGION"/>
    <property type="match status" value="2"/>
</dbReference>
<dbReference type="SMART" id="SM00248">
    <property type="entry name" value="ANK"/>
    <property type="match status" value="3"/>
</dbReference>